<evidence type="ECO:0000256" key="4">
    <source>
        <dbReference type="ARBA" id="ARBA00013346"/>
    </source>
</evidence>
<dbReference type="PANTHER" id="PTHR11579:SF0">
    <property type="entry name" value="PROTEIN-L-ISOASPARTATE(D-ASPARTATE) O-METHYLTRANSFERASE"/>
    <property type="match status" value="1"/>
</dbReference>
<evidence type="ECO:0000256" key="11">
    <source>
        <dbReference type="ARBA" id="ARBA00031350"/>
    </source>
</evidence>
<dbReference type="InterPro" id="IPR000682">
    <property type="entry name" value="PCMT"/>
</dbReference>
<gene>
    <name evidence="12" type="ORF">Q8A49_33180</name>
</gene>
<dbReference type="InterPro" id="IPR029063">
    <property type="entry name" value="SAM-dependent_MTases_sf"/>
</dbReference>
<dbReference type="Gene3D" id="3.40.50.150">
    <property type="entry name" value="Vaccinia Virus protein VP39"/>
    <property type="match status" value="1"/>
</dbReference>
<sequence length="381" mass="41601">MIPAHRRLVARLAVDGDLSPDWRGAFEAVPRHLFLPDVIDGGGGGLPVDRRDDETRWWEAAYADLPVAARVGGGVGDGRGPGHPVTASPAPSGLARVLDLLQVSPGMRVLEIGTGTGYGAALLSHRLGDDAVTSVEIDFALAESARVSLMAAGFAPLVVSGDGKYGWAARAPFDRVFSCVAVRRVPYAWVAQTQPGGRVLTTWANSFHEGVLVDLEVGAYGTARGPVVGGGHAWVRPDRDPLSLVDTYVRADAEFSVTRTRLGPEEPIRDPHGSFAIGVRMPTVVHRTRFAEDPADPRYTVYLIDPHTWSWASWHIDPEFKEEGYEVRQHGPRRLFHELEAAHELWVEAGRPERTRFGLTVAFDHQLVWLDDPHAVFASSR</sequence>
<reference evidence="12 13" key="1">
    <citation type="submission" date="2023-07" db="EMBL/GenBank/DDBJ databases">
        <authorList>
            <person name="Girao M."/>
            <person name="Carvalho M.F."/>
        </authorList>
    </citation>
    <scope>NUCLEOTIDE SEQUENCE [LARGE SCALE GENOMIC DNA]</scope>
    <source>
        <strain evidence="12 13">66/93</strain>
    </source>
</reference>
<organism evidence="12 13">
    <name type="scientific">Nocardiopsis tropica</name>
    <dbReference type="NCBI Taxonomy" id="109330"/>
    <lineage>
        <taxon>Bacteria</taxon>
        <taxon>Bacillati</taxon>
        <taxon>Actinomycetota</taxon>
        <taxon>Actinomycetes</taxon>
        <taxon>Streptosporangiales</taxon>
        <taxon>Nocardiopsidaceae</taxon>
        <taxon>Nocardiopsis</taxon>
    </lineage>
</organism>
<dbReference type="Pfam" id="PF01135">
    <property type="entry name" value="PCMT"/>
    <property type="match status" value="1"/>
</dbReference>
<evidence type="ECO:0000256" key="3">
    <source>
        <dbReference type="ARBA" id="ARBA00011890"/>
    </source>
</evidence>
<dbReference type="PANTHER" id="PTHR11579">
    <property type="entry name" value="PROTEIN-L-ISOASPARTATE O-METHYLTRANSFERASE"/>
    <property type="match status" value="1"/>
</dbReference>
<evidence type="ECO:0000256" key="8">
    <source>
        <dbReference type="ARBA" id="ARBA00022691"/>
    </source>
</evidence>
<evidence type="ECO:0000256" key="7">
    <source>
        <dbReference type="ARBA" id="ARBA00022679"/>
    </source>
</evidence>
<name>A0ABU7L1C3_9ACTN</name>
<evidence type="ECO:0000256" key="9">
    <source>
        <dbReference type="ARBA" id="ARBA00030757"/>
    </source>
</evidence>
<evidence type="ECO:0000256" key="2">
    <source>
        <dbReference type="ARBA" id="ARBA00005369"/>
    </source>
</evidence>
<keyword evidence="5" id="KW-0963">Cytoplasm</keyword>
<dbReference type="CDD" id="cd02440">
    <property type="entry name" value="AdoMet_MTases"/>
    <property type="match status" value="1"/>
</dbReference>
<evidence type="ECO:0000256" key="10">
    <source>
        <dbReference type="ARBA" id="ARBA00031323"/>
    </source>
</evidence>
<dbReference type="Proteomes" id="UP001348641">
    <property type="component" value="Unassembled WGS sequence"/>
</dbReference>
<keyword evidence="7" id="KW-0808">Transferase</keyword>
<evidence type="ECO:0000256" key="5">
    <source>
        <dbReference type="ARBA" id="ARBA00022490"/>
    </source>
</evidence>
<keyword evidence="6" id="KW-0489">Methyltransferase</keyword>
<comment type="similarity">
    <text evidence="2">Belongs to the methyltransferase superfamily. L-isoaspartyl/D-aspartyl protein methyltransferase family.</text>
</comment>
<comment type="caution">
    <text evidence="12">The sequence shown here is derived from an EMBL/GenBank/DDBJ whole genome shotgun (WGS) entry which is preliminary data.</text>
</comment>
<evidence type="ECO:0000256" key="1">
    <source>
        <dbReference type="ARBA" id="ARBA00004496"/>
    </source>
</evidence>
<evidence type="ECO:0000256" key="6">
    <source>
        <dbReference type="ARBA" id="ARBA00022603"/>
    </source>
</evidence>
<protein>
    <recommendedName>
        <fullName evidence="4">Protein-L-isoaspartate O-methyltransferase</fullName>
        <ecNumber evidence="3">2.1.1.77</ecNumber>
    </recommendedName>
    <alternativeName>
        <fullName evidence="11">L-isoaspartyl protein carboxyl methyltransferase</fullName>
    </alternativeName>
    <alternativeName>
        <fullName evidence="9">Protein L-isoaspartyl methyltransferase</fullName>
    </alternativeName>
    <alternativeName>
        <fullName evidence="10">Protein-beta-aspartate methyltransferase</fullName>
    </alternativeName>
</protein>
<dbReference type="EMBL" id="JAUUCC010000172">
    <property type="protein sequence ID" value="MEE2055360.1"/>
    <property type="molecule type" value="Genomic_DNA"/>
</dbReference>
<evidence type="ECO:0000313" key="12">
    <source>
        <dbReference type="EMBL" id="MEE2055360.1"/>
    </source>
</evidence>
<evidence type="ECO:0000313" key="13">
    <source>
        <dbReference type="Proteomes" id="UP001348641"/>
    </source>
</evidence>
<keyword evidence="8" id="KW-0949">S-adenosyl-L-methionine</keyword>
<dbReference type="EC" id="2.1.1.77" evidence="3"/>
<proteinExistence type="inferred from homology"/>
<dbReference type="RefSeq" id="WP_330162121.1">
    <property type="nucleotide sequence ID" value="NZ_BAAAJA010000017.1"/>
</dbReference>
<accession>A0ABU7L1C3</accession>
<comment type="subcellular location">
    <subcellularLocation>
        <location evidence="1">Cytoplasm</location>
    </subcellularLocation>
</comment>
<dbReference type="SUPFAM" id="SSF53335">
    <property type="entry name" value="S-adenosyl-L-methionine-dependent methyltransferases"/>
    <property type="match status" value="1"/>
</dbReference>